<evidence type="ECO:0000313" key="2">
    <source>
        <dbReference type="EMBL" id="KAF6021675.1"/>
    </source>
</evidence>
<comment type="caution">
    <text evidence="2">The sequence shown here is derived from an EMBL/GenBank/DDBJ whole genome shotgun (WGS) entry which is preliminary data.</text>
</comment>
<dbReference type="EMBL" id="VXIV02002982">
    <property type="protein sequence ID" value="KAF6021675.1"/>
    <property type="molecule type" value="Genomic_DNA"/>
</dbReference>
<feature type="signal peptide" evidence="1">
    <location>
        <begin position="1"/>
        <end position="20"/>
    </location>
</feature>
<dbReference type="AlphaFoldDB" id="A0A7J7J6M3"/>
<keyword evidence="3" id="KW-1185">Reference proteome</keyword>
<organism evidence="2 3">
    <name type="scientific">Bugula neritina</name>
    <name type="common">Brown bryozoan</name>
    <name type="synonym">Sertularia neritina</name>
    <dbReference type="NCBI Taxonomy" id="10212"/>
    <lineage>
        <taxon>Eukaryota</taxon>
        <taxon>Metazoa</taxon>
        <taxon>Spiralia</taxon>
        <taxon>Lophotrochozoa</taxon>
        <taxon>Bryozoa</taxon>
        <taxon>Gymnolaemata</taxon>
        <taxon>Cheilostomatida</taxon>
        <taxon>Flustrina</taxon>
        <taxon>Buguloidea</taxon>
        <taxon>Bugulidae</taxon>
        <taxon>Bugula</taxon>
    </lineage>
</organism>
<feature type="chain" id="PRO_5029900552" evidence="1">
    <location>
        <begin position="21"/>
        <end position="143"/>
    </location>
</feature>
<accession>A0A7J7J6M3</accession>
<gene>
    <name evidence="2" type="ORF">EB796_020017</name>
</gene>
<reference evidence="2" key="1">
    <citation type="submission" date="2020-06" db="EMBL/GenBank/DDBJ databases">
        <title>Draft genome of Bugula neritina, a colonial animal packing powerful symbionts and potential medicines.</title>
        <authorList>
            <person name="Rayko M."/>
        </authorList>
    </citation>
    <scope>NUCLEOTIDE SEQUENCE [LARGE SCALE GENOMIC DNA]</scope>
    <source>
        <strain evidence="2">Kwan_BN1</strain>
    </source>
</reference>
<keyword evidence="1" id="KW-0732">Signal</keyword>
<proteinExistence type="predicted"/>
<evidence type="ECO:0000256" key="1">
    <source>
        <dbReference type="SAM" id="SignalP"/>
    </source>
</evidence>
<sequence>MDKFLCIFGLLVITLAIASGQRGLQVFSENKDQENAAIKSNEGAKAASGTKLAAKDAVFAETFNQVDALDEGEGYAADDLEAAEAASDLLNAREESQNQQEAFIDTQNQEKFSGQNLNQLQTNDGFFDTGFFGDSLFNTFRKK</sequence>
<evidence type="ECO:0000313" key="3">
    <source>
        <dbReference type="Proteomes" id="UP000593567"/>
    </source>
</evidence>
<name>A0A7J7J6M3_BUGNE</name>
<dbReference type="Proteomes" id="UP000593567">
    <property type="component" value="Unassembled WGS sequence"/>
</dbReference>
<protein>
    <submittedName>
        <fullName evidence="2">Uncharacterized protein</fullName>
    </submittedName>
</protein>